<feature type="chain" id="PRO_5034509001" evidence="3">
    <location>
        <begin position="23"/>
        <end position="212"/>
    </location>
</feature>
<dbReference type="EMBL" id="JACAZH010000005">
    <property type="protein sequence ID" value="KAF7368078.1"/>
    <property type="molecule type" value="Genomic_DNA"/>
</dbReference>
<keyword evidence="2" id="KW-1133">Transmembrane helix</keyword>
<evidence type="ECO:0000313" key="5">
    <source>
        <dbReference type="Proteomes" id="UP000623467"/>
    </source>
</evidence>
<dbReference type="Proteomes" id="UP000623467">
    <property type="component" value="Unassembled WGS sequence"/>
</dbReference>
<keyword evidence="2" id="KW-0812">Transmembrane</keyword>
<dbReference type="OrthoDB" id="3342934at2759"/>
<feature type="compositionally biased region" description="Polar residues" evidence="1">
    <location>
        <begin position="85"/>
        <end position="108"/>
    </location>
</feature>
<keyword evidence="3" id="KW-0732">Signal</keyword>
<evidence type="ECO:0000256" key="1">
    <source>
        <dbReference type="SAM" id="MobiDB-lite"/>
    </source>
</evidence>
<proteinExistence type="predicted"/>
<feature type="transmembrane region" description="Helical" evidence="2">
    <location>
        <begin position="129"/>
        <end position="153"/>
    </location>
</feature>
<sequence length="212" mass="22263">MFSSIKAATLAVIAVAIGHALAESHTVTFSNRCGHGTPKLIGQHGAVLSSGGAHTSHGPLIGAIAYLQTGNCGFNGEGCTLVETTLKNPTTPGSGSSTDISPHSSPTHSRLPPASSKPQLHLVIDSPHILPVVMLVLALQLALTVSSFHYFLLFKFFNHSVGKNAKCKTAFHKSTDTGVQVACQADNANLVVRISFSCCFPALMFVQITFCH</sequence>
<evidence type="ECO:0000256" key="3">
    <source>
        <dbReference type="SAM" id="SignalP"/>
    </source>
</evidence>
<protein>
    <submittedName>
        <fullName evidence="4">Glycopeptide</fullName>
    </submittedName>
</protein>
<keyword evidence="2" id="KW-0472">Membrane</keyword>
<feature type="region of interest" description="Disordered" evidence="1">
    <location>
        <begin position="85"/>
        <end position="114"/>
    </location>
</feature>
<dbReference type="AlphaFoldDB" id="A0A8H6YX63"/>
<organism evidence="4 5">
    <name type="scientific">Mycena sanguinolenta</name>
    <dbReference type="NCBI Taxonomy" id="230812"/>
    <lineage>
        <taxon>Eukaryota</taxon>
        <taxon>Fungi</taxon>
        <taxon>Dikarya</taxon>
        <taxon>Basidiomycota</taxon>
        <taxon>Agaricomycotina</taxon>
        <taxon>Agaricomycetes</taxon>
        <taxon>Agaricomycetidae</taxon>
        <taxon>Agaricales</taxon>
        <taxon>Marasmiineae</taxon>
        <taxon>Mycenaceae</taxon>
        <taxon>Mycena</taxon>
    </lineage>
</organism>
<reference evidence="4" key="1">
    <citation type="submission" date="2020-05" db="EMBL/GenBank/DDBJ databases">
        <title>Mycena genomes resolve the evolution of fungal bioluminescence.</title>
        <authorList>
            <person name="Tsai I.J."/>
        </authorList>
    </citation>
    <scope>NUCLEOTIDE SEQUENCE</scope>
    <source>
        <strain evidence="4">160909Yilan</strain>
    </source>
</reference>
<name>A0A8H6YX63_9AGAR</name>
<accession>A0A8H6YX63</accession>
<evidence type="ECO:0000313" key="4">
    <source>
        <dbReference type="EMBL" id="KAF7368078.1"/>
    </source>
</evidence>
<gene>
    <name evidence="4" type="ORF">MSAN_00873900</name>
</gene>
<evidence type="ECO:0000256" key="2">
    <source>
        <dbReference type="SAM" id="Phobius"/>
    </source>
</evidence>
<comment type="caution">
    <text evidence="4">The sequence shown here is derived from an EMBL/GenBank/DDBJ whole genome shotgun (WGS) entry which is preliminary data.</text>
</comment>
<feature type="signal peptide" evidence="3">
    <location>
        <begin position="1"/>
        <end position="22"/>
    </location>
</feature>
<keyword evidence="5" id="KW-1185">Reference proteome</keyword>